<keyword evidence="5 8" id="KW-0812">Transmembrane</keyword>
<dbReference type="NCBIfam" id="TIGR00912">
    <property type="entry name" value="2A0309"/>
    <property type="match status" value="1"/>
</dbReference>
<dbReference type="GO" id="GO:0016020">
    <property type="term" value="C:membrane"/>
    <property type="evidence" value="ECO:0007669"/>
    <property type="project" value="UniProtKB-SubCell"/>
</dbReference>
<dbReference type="Gene3D" id="1.20.1740.10">
    <property type="entry name" value="Amino acid/polyamine transporter I"/>
    <property type="match status" value="1"/>
</dbReference>
<evidence type="ECO:0000256" key="6">
    <source>
        <dbReference type="ARBA" id="ARBA00022989"/>
    </source>
</evidence>
<evidence type="ECO:0000256" key="3">
    <source>
        <dbReference type="ARBA" id="ARBA00022448"/>
    </source>
</evidence>
<feature type="transmembrane region" description="Helical" evidence="8">
    <location>
        <begin position="222"/>
        <end position="255"/>
    </location>
</feature>
<reference evidence="9 10" key="1">
    <citation type="submission" date="2016-07" db="EMBL/GenBank/DDBJ databases">
        <title>Genome and transcriptome analysis of iron-reducing fermentative bacteria Anoxybacter fermentans.</title>
        <authorList>
            <person name="Zeng X."/>
            <person name="Shao Z."/>
        </authorList>
    </citation>
    <scope>NUCLEOTIDE SEQUENCE [LARGE SCALE GENOMIC DNA]</scope>
    <source>
        <strain evidence="9 10">DY22613</strain>
    </source>
</reference>
<dbReference type="InterPro" id="IPR004761">
    <property type="entry name" value="Spore_GerAB"/>
</dbReference>
<dbReference type="RefSeq" id="WP_127017485.1">
    <property type="nucleotide sequence ID" value="NZ_CP016379.1"/>
</dbReference>
<feature type="transmembrane region" description="Helical" evidence="8">
    <location>
        <begin position="189"/>
        <end position="210"/>
    </location>
</feature>
<feature type="transmembrane region" description="Helical" evidence="8">
    <location>
        <begin position="88"/>
        <end position="109"/>
    </location>
</feature>
<accession>A0A3Q9HRJ5</accession>
<keyword evidence="7 8" id="KW-0472">Membrane</keyword>
<sequence length="370" mass="42129">MNRGKSRKVLSTKQLFAILVVGVGGTGLIDLTRFVTEIALQDGWISTLLGGLLSFITVNIILFLMKYFPDKTFIQISELVLGKYLGKIPGLMIFFFYLAYSSIAIRTLADLGSVWFLPKTPIEIIMISTLGLLYYLTRNGIKVLGRFHQTILWIVVPVLPLFLVPFILYRDDLLLMPVGGAGLKLILKAVLPGYYAYLGFESLLFLYPYVREDTSHKEIVKISNFAVLIIVLLKTFVVFSNIAVFGHIEIGFFLYPLLQYFKMLTFPVIERVEFFLMYFLIFIIFSSIALFYYMANLSIEQILKIEGYKNTGLFLAIPIYFLTIVPQNAGEVFKYVELMGYIGNSVIWSAIAIVFGVAIIRRKVNNNENY</sequence>
<dbReference type="Pfam" id="PF03845">
    <property type="entry name" value="Spore_permease"/>
    <property type="match status" value="1"/>
</dbReference>
<feature type="transmembrane region" description="Helical" evidence="8">
    <location>
        <begin position="338"/>
        <end position="360"/>
    </location>
</feature>
<dbReference type="AlphaFoldDB" id="A0A3Q9HRJ5"/>
<dbReference type="EMBL" id="CP016379">
    <property type="protein sequence ID" value="AZR74135.1"/>
    <property type="molecule type" value="Genomic_DNA"/>
</dbReference>
<evidence type="ECO:0000256" key="5">
    <source>
        <dbReference type="ARBA" id="ARBA00022692"/>
    </source>
</evidence>
<keyword evidence="6 8" id="KW-1133">Transmembrane helix</keyword>
<keyword evidence="3" id="KW-0813">Transport</keyword>
<evidence type="ECO:0000313" key="9">
    <source>
        <dbReference type="EMBL" id="AZR74135.1"/>
    </source>
</evidence>
<feature type="transmembrane region" description="Helical" evidence="8">
    <location>
        <begin position="12"/>
        <end position="32"/>
    </location>
</feature>
<name>A0A3Q9HRJ5_9FIRM</name>
<keyword evidence="10" id="KW-1185">Reference proteome</keyword>
<feature type="transmembrane region" description="Helical" evidence="8">
    <location>
        <begin position="44"/>
        <end position="68"/>
    </location>
</feature>
<evidence type="ECO:0000313" key="10">
    <source>
        <dbReference type="Proteomes" id="UP000267250"/>
    </source>
</evidence>
<protein>
    <submittedName>
        <fullName evidence="9">Uncharacterized protein</fullName>
    </submittedName>
</protein>
<keyword evidence="4" id="KW-0309">Germination</keyword>
<feature type="transmembrane region" description="Helical" evidence="8">
    <location>
        <begin position="307"/>
        <end position="326"/>
    </location>
</feature>
<dbReference type="Proteomes" id="UP000267250">
    <property type="component" value="Chromosome"/>
</dbReference>
<comment type="subcellular location">
    <subcellularLocation>
        <location evidence="1">Membrane</location>
        <topology evidence="1">Multi-pass membrane protein</topology>
    </subcellularLocation>
</comment>
<evidence type="ECO:0000256" key="4">
    <source>
        <dbReference type="ARBA" id="ARBA00022544"/>
    </source>
</evidence>
<evidence type="ECO:0000256" key="2">
    <source>
        <dbReference type="ARBA" id="ARBA00007998"/>
    </source>
</evidence>
<dbReference type="KEGG" id="aft:BBF96_12435"/>
<dbReference type="PANTHER" id="PTHR34975:SF2">
    <property type="entry name" value="SPORE GERMINATION PROTEIN A2"/>
    <property type="match status" value="1"/>
</dbReference>
<dbReference type="OrthoDB" id="1931502at2"/>
<proteinExistence type="inferred from homology"/>
<gene>
    <name evidence="9" type="ORF">BBF96_12435</name>
</gene>
<evidence type="ECO:0000256" key="7">
    <source>
        <dbReference type="ARBA" id="ARBA00023136"/>
    </source>
</evidence>
<dbReference type="GO" id="GO:0009847">
    <property type="term" value="P:spore germination"/>
    <property type="evidence" value="ECO:0007669"/>
    <property type="project" value="InterPro"/>
</dbReference>
<feature type="transmembrane region" description="Helical" evidence="8">
    <location>
        <begin position="275"/>
        <end position="295"/>
    </location>
</feature>
<dbReference type="PANTHER" id="PTHR34975">
    <property type="entry name" value="SPORE GERMINATION PROTEIN A2"/>
    <property type="match status" value="1"/>
</dbReference>
<organism evidence="9 10">
    <name type="scientific">Anoxybacter fermentans</name>
    <dbReference type="NCBI Taxonomy" id="1323375"/>
    <lineage>
        <taxon>Bacteria</taxon>
        <taxon>Bacillati</taxon>
        <taxon>Bacillota</taxon>
        <taxon>Clostridia</taxon>
        <taxon>Halanaerobiales</taxon>
        <taxon>Anoxybacter</taxon>
    </lineage>
</organism>
<evidence type="ECO:0000256" key="1">
    <source>
        <dbReference type="ARBA" id="ARBA00004141"/>
    </source>
</evidence>
<feature type="transmembrane region" description="Helical" evidence="8">
    <location>
        <begin position="121"/>
        <end position="138"/>
    </location>
</feature>
<evidence type="ECO:0000256" key="8">
    <source>
        <dbReference type="SAM" id="Phobius"/>
    </source>
</evidence>
<feature type="transmembrane region" description="Helical" evidence="8">
    <location>
        <begin position="150"/>
        <end position="169"/>
    </location>
</feature>
<comment type="similarity">
    <text evidence="2">Belongs to the amino acid-polyamine-organocation (APC) superfamily. Spore germination protein (SGP) (TC 2.A.3.9) family.</text>
</comment>